<dbReference type="EMBL" id="SRLO01000221">
    <property type="protein sequence ID" value="TNN66336.1"/>
    <property type="molecule type" value="Genomic_DNA"/>
</dbReference>
<feature type="region of interest" description="Disordered" evidence="1">
    <location>
        <begin position="30"/>
        <end position="69"/>
    </location>
</feature>
<protein>
    <submittedName>
        <fullName evidence="2">Uncharacterized protein</fullName>
    </submittedName>
</protein>
<dbReference type="AlphaFoldDB" id="A0A4Z2HKN2"/>
<organism evidence="2 3">
    <name type="scientific">Liparis tanakae</name>
    <name type="common">Tanaka's snailfish</name>
    <dbReference type="NCBI Taxonomy" id="230148"/>
    <lineage>
        <taxon>Eukaryota</taxon>
        <taxon>Metazoa</taxon>
        <taxon>Chordata</taxon>
        <taxon>Craniata</taxon>
        <taxon>Vertebrata</taxon>
        <taxon>Euteleostomi</taxon>
        <taxon>Actinopterygii</taxon>
        <taxon>Neopterygii</taxon>
        <taxon>Teleostei</taxon>
        <taxon>Neoteleostei</taxon>
        <taxon>Acanthomorphata</taxon>
        <taxon>Eupercaria</taxon>
        <taxon>Perciformes</taxon>
        <taxon>Cottioidei</taxon>
        <taxon>Cottales</taxon>
        <taxon>Liparidae</taxon>
        <taxon>Liparis</taxon>
    </lineage>
</organism>
<feature type="compositionally biased region" description="Basic residues" evidence="1">
    <location>
        <begin position="123"/>
        <end position="132"/>
    </location>
</feature>
<accession>A0A4Z2HKN2</accession>
<feature type="compositionally biased region" description="Basic and acidic residues" evidence="1">
    <location>
        <begin position="133"/>
        <end position="142"/>
    </location>
</feature>
<dbReference type="Proteomes" id="UP000314294">
    <property type="component" value="Unassembled WGS sequence"/>
</dbReference>
<keyword evidence="3" id="KW-1185">Reference proteome</keyword>
<feature type="region of interest" description="Disordered" evidence="1">
    <location>
        <begin position="107"/>
        <end position="142"/>
    </location>
</feature>
<evidence type="ECO:0000313" key="3">
    <source>
        <dbReference type="Proteomes" id="UP000314294"/>
    </source>
</evidence>
<evidence type="ECO:0000256" key="1">
    <source>
        <dbReference type="SAM" id="MobiDB-lite"/>
    </source>
</evidence>
<proteinExistence type="predicted"/>
<feature type="compositionally biased region" description="Basic and acidic residues" evidence="1">
    <location>
        <begin position="107"/>
        <end position="122"/>
    </location>
</feature>
<name>A0A4Z2HKN2_9TELE</name>
<sequence length="142" mass="15904">MDTMKAHGLMVHGVVMKRSSSLLLVPSPHLQVEESGGDPHLQVEESGGDPHLQVEESGGDPHLQVEESGGDPLVMQCPCILSRLYLDTGQNQIHIFTLRLGGDESFRRREERNGTEGTERLGARRQKQLHKQLHNEEEMYSN</sequence>
<reference evidence="2 3" key="1">
    <citation type="submission" date="2019-03" db="EMBL/GenBank/DDBJ databases">
        <title>First draft genome of Liparis tanakae, snailfish: a comprehensive survey of snailfish specific genes.</title>
        <authorList>
            <person name="Kim W."/>
            <person name="Song I."/>
            <person name="Jeong J.-H."/>
            <person name="Kim D."/>
            <person name="Kim S."/>
            <person name="Ryu S."/>
            <person name="Song J.Y."/>
            <person name="Lee S.K."/>
        </authorList>
    </citation>
    <scope>NUCLEOTIDE SEQUENCE [LARGE SCALE GENOMIC DNA]</scope>
    <source>
        <tissue evidence="2">Muscle</tissue>
    </source>
</reference>
<comment type="caution">
    <text evidence="2">The sequence shown here is derived from an EMBL/GenBank/DDBJ whole genome shotgun (WGS) entry which is preliminary data.</text>
</comment>
<gene>
    <name evidence="2" type="ORF">EYF80_023472</name>
</gene>
<evidence type="ECO:0000313" key="2">
    <source>
        <dbReference type="EMBL" id="TNN66336.1"/>
    </source>
</evidence>